<dbReference type="OrthoDB" id="421951at2759"/>
<evidence type="ECO:0000313" key="3">
    <source>
        <dbReference type="EMBL" id="KAF3330176.1"/>
    </source>
</evidence>
<dbReference type="PANTHER" id="PTHR46137:SF3">
    <property type="entry name" value="OS05G0310600 PROTEIN"/>
    <property type="match status" value="1"/>
</dbReference>
<sequence>MSPPSPAFLLAKACGGPYTLAVSDPQNVVLHYAHFLCNCGLGSYCLCNKNCEDFAIYCKISLLTENTDFSFGWPFQLSFITAVTSAPIHFLIFNGLAGVSACMFCAGHYVVDIGIKRDVI</sequence>
<dbReference type="Proteomes" id="UP000623129">
    <property type="component" value="Unassembled WGS sequence"/>
</dbReference>
<evidence type="ECO:0000259" key="2">
    <source>
        <dbReference type="Pfam" id="PF04970"/>
    </source>
</evidence>
<dbReference type="Pfam" id="PF04970">
    <property type="entry name" value="LRAT"/>
    <property type="match status" value="1"/>
</dbReference>
<keyword evidence="1" id="KW-0472">Membrane</keyword>
<keyword evidence="4" id="KW-1185">Reference proteome</keyword>
<keyword evidence="3" id="KW-0012">Acyltransferase</keyword>
<comment type="caution">
    <text evidence="3">The sequence shown here is derived from an EMBL/GenBank/DDBJ whole genome shotgun (WGS) entry which is preliminary data.</text>
</comment>
<keyword evidence="3" id="KW-0808">Transferase</keyword>
<gene>
    <name evidence="3" type="ORF">FCM35_KLT05507</name>
</gene>
<dbReference type="EMBL" id="SWLB01000014">
    <property type="protein sequence ID" value="KAF3330176.1"/>
    <property type="molecule type" value="Genomic_DNA"/>
</dbReference>
<dbReference type="AlphaFoldDB" id="A0A833V9U4"/>
<keyword evidence="1" id="KW-0812">Transmembrane</keyword>
<dbReference type="PANTHER" id="PTHR46137">
    <property type="entry name" value="OS05G0310600 PROTEIN"/>
    <property type="match status" value="1"/>
</dbReference>
<organism evidence="3 4">
    <name type="scientific">Carex littledalei</name>
    <dbReference type="NCBI Taxonomy" id="544730"/>
    <lineage>
        <taxon>Eukaryota</taxon>
        <taxon>Viridiplantae</taxon>
        <taxon>Streptophyta</taxon>
        <taxon>Embryophyta</taxon>
        <taxon>Tracheophyta</taxon>
        <taxon>Spermatophyta</taxon>
        <taxon>Magnoliopsida</taxon>
        <taxon>Liliopsida</taxon>
        <taxon>Poales</taxon>
        <taxon>Cyperaceae</taxon>
        <taxon>Cyperoideae</taxon>
        <taxon>Cariceae</taxon>
        <taxon>Carex</taxon>
        <taxon>Carex subgen. Euthyceras</taxon>
    </lineage>
</organism>
<keyword evidence="1" id="KW-1133">Transmembrane helix</keyword>
<evidence type="ECO:0000256" key="1">
    <source>
        <dbReference type="SAM" id="Phobius"/>
    </source>
</evidence>
<name>A0A833V9U4_9POAL</name>
<proteinExistence type="predicted"/>
<evidence type="ECO:0000313" key="4">
    <source>
        <dbReference type="Proteomes" id="UP000623129"/>
    </source>
</evidence>
<accession>A0A833V9U4</accession>
<feature type="transmembrane region" description="Helical" evidence="1">
    <location>
        <begin position="88"/>
        <end position="111"/>
    </location>
</feature>
<dbReference type="Gene3D" id="3.90.1720.10">
    <property type="entry name" value="endopeptidase domain like (from Nostoc punctiforme)"/>
    <property type="match status" value="1"/>
</dbReference>
<protein>
    <submittedName>
        <fullName evidence="3">Lecithin retinol acyltransferase</fullName>
    </submittedName>
</protein>
<reference evidence="3" key="1">
    <citation type="submission" date="2020-01" db="EMBL/GenBank/DDBJ databases">
        <title>Genome sequence of Kobresia littledalei, the first chromosome-level genome in the family Cyperaceae.</title>
        <authorList>
            <person name="Qu G."/>
        </authorList>
    </citation>
    <scope>NUCLEOTIDE SEQUENCE</scope>
    <source>
        <strain evidence="3">C.B.Clarke</strain>
        <tissue evidence="3">Leaf</tissue>
    </source>
</reference>
<feature type="domain" description="LRAT" evidence="2">
    <location>
        <begin position="22"/>
        <end position="61"/>
    </location>
</feature>
<dbReference type="InterPro" id="IPR007053">
    <property type="entry name" value="LRAT_dom"/>
</dbReference>
<dbReference type="GO" id="GO:0016746">
    <property type="term" value="F:acyltransferase activity"/>
    <property type="evidence" value="ECO:0007669"/>
    <property type="project" value="UniProtKB-KW"/>
</dbReference>